<evidence type="ECO:0000313" key="1">
    <source>
        <dbReference type="EMBL" id="KAK8753566.1"/>
    </source>
</evidence>
<protein>
    <submittedName>
        <fullName evidence="1">Uncharacterized protein</fullName>
    </submittedName>
</protein>
<organism evidence="1 2">
    <name type="scientific">Cherax quadricarinatus</name>
    <name type="common">Australian red claw crayfish</name>
    <dbReference type="NCBI Taxonomy" id="27406"/>
    <lineage>
        <taxon>Eukaryota</taxon>
        <taxon>Metazoa</taxon>
        <taxon>Ecdysozoa</taxon>
        <taxon>Arthropoda</taxon>
        <taxon>Crustacea</taxon>
        <taxon>Multicrustacea</taxon>
        <taxon>Malacostraca</taxon>
        <taxon>Eumalacostraca</taxon>
        <taxon>Eucarida</taxon>
        <taxon>Decapoda</taxon>
        <taxon>Pleocyemata</taxon>
        <taxon>Astacidea</taxon>
        <taxon>Parastacoidea</taxon>
        <taxon>Parastacidae</taxon>
        <taxon>Cherax</taxon>
    </lineage>
</organism>
<gene>
    <name evidence="1" type="ORF">OTU49_000278</name>
</gene>
<proteinExistence type="predicted"/>
<dbReference type="AlphaFoldDB" id="A0AAW0Y9M5"/>
<accession>A0AAW0Y9M5</accession>
<dbReference type="Proteomes" id="UP001445076">
    <property type="component" value="Unassembled WGS sequence"/>
</dbReference>
<name>A0AAW0Y9M5_CHEQU</name>
<feature type="non-terminal residue" evidence="1">
    <location>
        <position position="204"/>
    </location>
</feature>
<dbReference type="EMBL" id="JARKIK010000002">
    <property type="protein sequence ID" value="KAK8753566.1"/>
    <property type="molecule type" value="Genomic_DNA"/>
</dbReference>
<feature type="non-terminal residue" evidence="1">
    <location>
        <position position="1"/>
    </location>
</feature>
<evidence type="ECO:0000313" key="2">
    <source>
        <dbReference type="Proteomes" id="UP001445076"/>
    </source>
</evidence>
<comment type="caution">
    <text evidence="1">The sequence shown here is derived from an EMBL/GenBank/DDBJ whole genome shotgun (WGS) entry which is preliminary data.</text>
</comment>
<sequence>GEVGTYYGKYDSIFIQAFNDEKQLNCPEMMKAEEDDEDDEGVPLYHVLTGSVKKHDTSEYYGGYIDHIRLKARRNKDDSLSFKNYVKGTLVIRSNWKVHSTHIITDHRLIDEAYLLKDSKPMKVYFPLNMLEPAKHIGCAADGYAHFHRLLWWIQHLRKVIGESKTENKITRFKCKIPDFIAPKEVFIDLYLTPYRRTVQRWKI</sequence>
<reference evidence="1 2" key="1">
    <citation type="journal article" date="2024" name="BMC Genomics">
        <title>Genome assembly of redclaw crayfish (Cherax quadricarinatus) provides insights into its immune adaptation and hypoxia tolerance.</title>
        <authorList>
            <person name="Liu Z."/>
            <person name="Zheng J."/>
            <person name="Li H."/>
            <person name="Fang K."/>
            <person name="Wang S."/>
            <person name="He J."/>
            <person name="Zhou D."/>
            <person name="Weng S."/>
            <person name="Chi M."/>
            <person name="Gu Z."/>
            <person name="He J."/>
            <person name="Li F."/>
            <person name="Wang M."/>
        </authorList>
    </citation>
    <scope>NUCLEOTIDE SEQUENCE [LARGE SCALE GENOMIC DNA]</scope>
    <source>
        <strain evidence="1">ZL_2023a</strain>
    </source>
</reference>
<keyword evidence="2" id="KW-1185">Reference proteome</keyword>